<dbReference type="InterPro" id="IPR050220">
    <property type="entry name" value="Type_II_DNA_Topoisomerases"/>
</dbReference>
<dbReference type="Gene3D" id="3.90.199.10">
    <property type="entry name" value="Topoisomerase II, domain 5"/>
    <property type="match status" value="1"/>
</dbReference>
<comment type="catalytic activity">
    <reaction evidence="1 8">
        <text>ATP-dependent breakage, passage and rejoining of double-stranded DNA.</text>
        <dbReference type="EC" id="5.6.2.2"/>
    </reaction>
</comment>
<dbReference type="InterPro" id="IPR013760">
    <property type="entry name" value="Topo_IIA-like_dom_sf"/>
</dbReference>
<dbReference type="EMBL" id="JAKUDN010000002">
    <property type="protein sequence ID" value="MCP8352197.1"/>
    <property type="molecule type" value="Genomic_DNA"/>
</dbReference>
<evidence type="ECO:0000256" key="2">
    <source>
        <dbReference type="ARBA" id="ARBA00012895"/>
    </source>
</evidence>
<feature type="domain" description="Topo IIA-type catalytic" evidence="9">
    <location>
        <begin position="30"/>
        <end position="499"/>
    </location>
</feature>
<keyword evidence="11" id="KW-1185">Reference proteome</keyword>
<dbReference type="PROSITE" id="PS52040">
    <property type="entry name" value="TOPO_IIA"/>
    <property type="match status" value="1"/>
</dbReference>
<evidence type="ECO:0000256" key="6">
    <source>
        <dbReference type="ARBA" id="ARBA00023136"/>
    </source>
</evidence>
<evidence type="ECO:0000256" key="8">
    <source>
        <dbReference type="PROSITE-ProRule" id="PRU01384"/>
    </source>
</evidence>
<dbReference type="Pfam" id="PF03989">
    <property type="entry name" value="DNA_gyraseA_C"/>
    <property type="match status" value="2"/>
</dbReference>
<dbReference type="InterPro" id="IPR035516">
    <property type="entry name" value="Gyrase/topoIV_suA_C"/>
</dbReference>
<dbReference type="NCBIfam" id="TIGR01062">
    <property type="entry name" value="parC_Gneg"/>
    <property type="match status" value="1"/>
</dbReference>
<protein>
    <recommendedName>
        <fullName evidence="2">DNA topoisomerase (ATP-hydrolyzing)</fullName>
        <ecNumber evidence="2">5.6.2.2</ecNumber>
    </recommendedName>
</protein>
<dbReference type="SUPFAM" id="SSF56719">
    <property type="entry name" value="Type II DNA topoisomerase"/>
    <property type="match status" value="1"/>
</dbReference>
<comment type="caution">
    <text evidence="10">The sequence shown here is derived from an EMBL/GenBank/DDBJ whole genome shotgun (WGS) entry which is preliminary data.</text>
</comment>
<evidence type="ECO:0000256" key="3">
    <source>
        <dbReference type="ARBA" id="ARBA00022475"/>
    </source>
</evidence>
<evidence type="ECO:0000256" key="4">
    <source>
        <dbReference type="ARBA" id="ARBA00023029"/>
    </source>
</evidence>
<organism evidence="10 11">
    <name type="scientific">Candidatus Synchoanobacter obligatus</name>
    <dbReference type="NCBI Taxonomy" id="2919597"/>
    <lineage>
        <taxon>Bacteria</taxon>
        <taxon>Pseudomonadati</taxon>
        <taxon>Pseudomonadota</taxon>
        <taxon>Gammaproteobacteria</taxon>
        <taxon>Candidatus Comchoanobacterales</taxon>
        <taxon>Candidatus Comchoanobacteraceae</taxon>
        <taxon>Candidatus Synchoanobacter</taxon>
    </lineage>
</organism>
<dbReference type="SUPFAM" id="SSF101904">
    <property type="entry name" value="GyrA/ParC C-terminal domain-like"/>
    <property type="match status" value="1"/>
</dbReference>
<dbReference type="PANTHER" id="PTHR43493:SF1">
    <property type="entry name" value="DNA TOPOISOMERASE 4 SUBUNIT A"/>
    <property type="match status" value="1"/>
</dbReference>
<dbReference type="RefSeq" id="WP_258569305.1">
    <property type="nucleotide sequence ID" value="NZ_JAKUDN010000002.1"/>
</dbReference>
<dbReference type="InterPro" id="IPR013758">
    <property type="entry name" value="Topo_IIA_A/C_ab"/>
</dbReference>
<proteinExistence type="predicted"/>
<evidence type="ECO:0000256" key="5">
    <source>
        <dbReference type="ARBA" id="ARBA00023125"/>
    </source>
</evidence>
<dbReference type="CDD" id="cd00187">
    <property type="entry name" value="TOP4c"/>
    <property type="match status" value="1"/>
</dbReference>
<evidence type="ECO:0000259" key="9">
    <source>
        <dbReference type="PROSITE" id="PS52040"/>
    </source>
</evidence>
<dbReference type="Proteomes" id="UP001320768">
    <property type="component" value="Unassembled WGS sequence"/>
</dbReference>
<dbReference type="InterPro" id="IPR002205">
    <property type="entry name" value="Topo_IIA_dom_A"/>
</dbReference>
<dbReference type="PANTHER" id="PTHR43493">
    <property type="entry name" value="DNA GYRASE/TOPOISOMERASE SUBUNIT A"/>
    <property type="match status" value="1"/>
</dbReference>
<keyword evidence="4 8" id="KW-0799">Topoisomerase</keyword>
<keyword evidence="6" id="KW-0472">Membrane</keyword>
<evidence type="ECO:0000256" key="1">
    <source>
        <dbReference type="ARBA" id="ARBA00000185"/>
    </source>
</evidence>
<dbReference type="Gene3D" id="1.10.268.10">
    <property type="entry name" value="Topoisomerase, domain 3"/>
    <property type="match status" value="1"/>
</dbReference>
<sequence length="744" mass="82440">MHSFEQKPIAEYTEQAYYEYAQYVIQNRAIPKLEDGLKPVQRRILFAMSELGLRSTSKPKKSARTIGDVLGKFHPHGDTACYEAMVLMAQDFSYRYPLVEGQGNWGAIDAPKSFAAMRYTEAKLSPYAQLLLKDLNPHTTEWGPNFDGTLREPITLPARLPNILLNGASGIAVGLATDIPPHNIKEIGNACIALLKKPSLSSQALAEILPGPDYPTGGEIINSAAELEAIYRSGQGQIKQRASYQIDDTALTINALPHQVSSSKVIQQIADLMIGKKLPLVKNLRDESDENAQVAIVLSLKNSRVSGDDIMHTLFAETDLEKSHKVNITYISPEKKPVQTGVLPLLLSWLVFQENTLIKGLQHQLSITESRLHIIAGLVIVFEFLDEVIKIIRHEDNPKPVLMARFSLSEEQAHAILETKLKHLAKLEAHKLQEEQQNLKSLAESLKQLLEDPQARKKHIIKSIRQDLADFGDERRSKIIERKPASRTSIPQTIPKEAITILLSEKHWVRAAKGHDADIEKVSFKTGDSLAVSFKGYTHWPCILFDDSGIAYTLATHELPSARSHGEPVTKMISPSGTILPRILCGPLEQPVLLASSLGYGFISSIQALSTRNRAGKKVLSLGEASIAYAKPLREVTYLALFTQQGRLLIIPTADVPSLAKGKGNKLIQIHKKELIDNVDSLVRIQPLAADDILVVHSGKRTFTQPPKAWDAYIGTRGQRGAFLPRGYRRVTDTEIDSPNQDSI</sequence>
<dbReference type="InterPro" id="IPR013757">
    <property type="entry name" value="Topo_IIA_A_a_sf"/>
</dbReference>
<keyword evidence="3" id="KW-1003">Cell membrane</keyword>
<feature type="active site" description="O-(5'-phospho-DNA)-tyrosine intermediate" evidence="8">
    <location>
        <position position="119"/>
    </location>
</feature>
<dbReference type="Gene3D" id="3.30.1360.40">
    <property type="match status" value="1"/>
</dbReference>
<name>A0ABT1L4V3_9GAMM</name>
<dbReference type="Gene3D" id="2.120.10.90">
    <property type="entry name" value="DNA gyrase/topoisomerase IV, subunit A, C-terminal"/>
    <property type="match status" value="1"/>
</dbReference>
<dbReference type="SMART" id="SM00434">
    <property type="entry name" value="TOP4c"/>
    <property type="match status" value="1"/>
</dbReference>
<reference evidence="10 11" key="1">
    <citation type="journal article" date="2022" name="Nat. Microbiol.">
        <title>The microbiome of a bacterivorous marine choanoflagellate contains a resource-demanding obligate bacterial associate.</title>
        <authorList>
            <person name="Needham D.M."/>
            <person name="Poirier C."/>
            <person name="Bachy C."/>
            <person name="George E.E."/>
            <person name="Wilken S."/>
            <person name="Yung C.C.M."/>
            <person name="Limardo A.J."/>
            <person name="Morando M."/>
            <person name="Sudek L."/>
            <person name="Malmstrom R.R."/>
            <person name="Keeling P.J."/>
            <person name="Santoro A.E."/>
            <person name="Worden A.Z."/>
        </authorList>
    </citation>
    <scope>NUCLEOTIDE SEQUENCE [LARGE SCALE GENOMIC DNA]</scope>
    <source>
        <strain evidence="10 11">Comchoano-2</strain>
    </source>
</reference>
<accession>A0ABT1L4V3</accession>
<dbReference type="GO" id="GO:0003918">
    <property type="term" value="F:DNA topoisomerase type II (double strand cut, ATP-hydrolyzing) activity"/>
    <property type="evidence" value="ECO:0007669"/>
    <property type="project" value="UniProtKB-EC"/>
</dbReference>
<keyword evidence="5 8" id="KW-0238">DNA-binding</keyword>
<gene>
    <name evidence="10" type="primary">parC</name>
    <name evidence="10" type="ORF">MKS91_02710</name>
</gene>
<dbReference type="InterPro" id="IPR006691">
    <property type="entry name" value="GyrA/parC_rep"/>
</dbReference>
<evidence type="ECO:0000313" key="10">
    <source>
        <dbReference type="EMBL" id="MCP8352197.1"/>
    </source>
</evidence>
<evidence type="ECO:0000313" key="11">
    <source>
        <dbReference type="Proteomes" id="UP001320768"/>
    </source>
</evidence>
<dbReference type="EC" id="5.6.2.2" evidence="2"/>
<dbReference type="NCBIfam" id="NF004044">
    <property type="entry name" value="PRK05561.1"/>
    <property type="match status" value="1"/>
</dbReference>
<evidence type="ECO:0000256" key="7">
    <source>
        <dbReference type="ARBA" id="ARBA00023235"/>
    </source>
</evidence>
<dbReference type="Pfam" id="PF00521">
    <property type="entry name" value="DNA_topoisoIV"/>
    <property type="match status" value="1"/>
</dbReference>
<keyword evidence="7 8" id="KW-0413">Isomerase</keyword>